<dbReference type="SUPFAM" id="SSF161219">
    <property type="entry name" value="CHY zinc finger-like"/>
    <property type="match status" value="1"/>
</dbReference>
<dbReference type="GO" id="GO:0061630">
    <property type="term" value="F:ubiquitin protein ligase activity"/>
    <property type="evidence" value="ECO:0007669"/>
    <property type="project" value="TreeGrafter"/>
</dbReference>
<evidence type="ECO:0000256" key="2">
    <source>
        <dbReference type="ARBA" id="ARBA00022771"/>
    </source>
</evidence>
<evidence type="ECO:0008006" key="9">
    <source>
        <dbReference type="Google" id="ProtNLM"/>
    </source>
</evidence>
<dbReference type="PROSITE" id="PS50089">
    <property type="entry name" value="ZF_RING_2"/>
    <property type="match status" value="1"/>
</dbReference>
<reference evidence="8" key="1">
    <citation type="submission" date="2015-07" db="EMBL/GenBank/DDBJ databases">
        <title>Adaptation to a free-living lifestyle via gene acquisitions in the diplomonad Trepomonas sp. PC1.</title>
        <authorList>
            <person name="Xu F."/>
            <person name="Jerlstrom-Hultqvist J."/>
            <person name="Kolisko M."/>
            <person name="Simpson A.G.B."/>
            <person name="Roger A.J."/>
            <person name="Svard S.G."/>
            <person name="Andersson J.O."/>
        </authorList>
    </citation>
    <scope>NUCLEOTIDE SEQUENCE</scope>
    <source>
        <strain evidence="8">PC1</strain>
    </source>
</reference>
<dbReference type="InterPro" id="IPR001841">
    <property type="entry name" value="Znf_RING"/>
</dbReference>
<protein>
    <recommendedName>
        <fullName evidence="9">CHY zinc finger domain-containing protein</fullName>
    </recommendedName>
</protein>
<dbReference type="GO" id="GO:0008270">
    <property type="term" value="F:zinc ion binding"/>
    <property type="evidence" value="ECO:0007669"/>
    <property type="project" value="UniProtKB-KW"/>
</dbReference>
<dbReference type="EMBL" id="GDID01000551">
    <property type="protein sequence ID" value="JAP96055.1"/>
    <property type="molecule type" value="Transcribed_RNA"/>
</dbReference>
<evidence type="ECO:0000256" key="4">
    <source>
        <dbReference type="PROSITE-ProRule" id="PRU00601"/>
    </source>
</evidence>
<name>A0A146KKD1_9EUKA</name>
<dbReference type="GO" id="GO:0016567">
    <property type="term" value="P:protein ubiquitination"/>
    <property type="evidence" value="ECO:0007669"/>
    <property type="project" value="TreeGrafter"/>
</dbReference>
<dbReference type="GO" id="GO:0006511">
    <property type="term" value="P:ubiquitin-dependent protein catabolic process"/>
    <property type="evidence" value="ECO:0007669"/>
    <property type="project" value="TreeGrafter"/>
</dbReference>
<keyword evidence="2 4" id="KW-0863">Zinc-finger</keyword>
<keyword evidence="1" id="KW-0479">Metal-binding</keyword>
<dbReference type="PANTHER" id="PTHR21319:SF53">
    <property type="entry name" value="RING FINGER AND CHY ZINC FINGER DOMAIN-CONTAINING PROTEIN 1"/>
    <property type="match status" value="1"/>
</dbReference>
<dbReference type="Pfam" id="PF05495">
    <property type="entry name" value="zf-CHY"/>
    <property type="match status" value="1"/>
</dbReference>
<dbReference type="InterPro" id="IPR017921">
    <property type="entry name" value="Znf_CTCHY"/>
</dbReference>
<dbReference type="InterPro" id="IPR013083">
    <property type="entry name" value="Znf_RING/FYVE/PHD"/>
</dbReference>
<organism evidence="8">
    <name type="scientific">Trepomonas sp. PC1</name>
    <dbReference type="NCBI Taxonomy" id="1076344"/>
    <lineage>
        <taxon>Eukaryota</taxon>
        <taxon>Metamonada</taxon>
        <taxon>Diplomonadida</taxon>
        <taxon>Hexamitidae</taxon>
        <taxon>Hexamitinae</taxon>
        <taxon>Trepomonas</taxon>
    </lineage>
</organism>
<dbReference type="AlphaFoldDB" id="A0A146KKD1"/>
<evidence type="ECO:0000313" key="8">
    <source>
        <dbReference type="EMBL" id="JAP96055.1"/>
    </source>
</evidence>
<proteinExistence type="predicted"/>
<dbReference type="GO" id="GO:0005634">
    <property type="term" value="C:nucleus"/>
    <property type="evidence" value="ECO:0007669"/>
    <property type="project" value="TreeGrafter"/>
</dbReference>
<gene>
    <name evidence="8" type="ORF">TPC1_10739</name>
</gene>
<dbReference type="PANTHER" id="PTHR21319">
    <property type="entry name" value="RING FINGER AND CHY ZINC FINGER DOMAIN-CONTAINING PROTEIN 1"/>
    <property type="match status" value="1"/>
</dbReference>
<keyword evidence="3" id="KW-0862">Zinc</keyword>
<dbReference type="SUPFAM" id="SSF57850">
    <property type="entry name" value="RING/U-box"/>
    <property type="match status" value="1"/>
</dbReference>
<dbReference type="InterPro" id="IPR037275">
    <property type="entry name" value="Znf_CTCHY_sf"/>
</dbReference>
<dbReference type="Gene3D" id="3.30.40.10">
    <property type="entry name" value="Zinc/RING finger domain, C3HC4 (zinc finger)"/>
    <property type="match status" value="1"/>
</dbReference>
<dbReference type="InterPro" id="IPR008913">
    <property type="entry name" value="Znf_CHY"/>
</dbReference>
<feature type="domain" description="RING-type" evidence="5">
    <location>
        <begin position="217"/>
        <end position="261"/>
    </location>
</feature>
<evidence type="ECO:0000259" key="5">
    <source>
        <dbReference type="PROSITE" id="PS50089"/>
    </source>
</evidence>
<dbReference type="SMART" id="SM00184">
    <property type="entry name" value="RING"/>
    <property type="match status" value="1"/>
</dbReference>
<dbReference type="PROSITE" id="PS51266">
    <property type="entry name" value="ZF_CHY"/>
    <property type="match status" value="1"/>
</dbReference>
<dbReference type="InterPro" id="IPR037274">
    <property type="entry name" value="Znf_CHY_sf"/>
</dbReference>
<feature type="domain" description="CHY-type" evidence="6">
    <location>
        <begin position="84"/>
        <end position="153"/>
    </location>
</feature>
<accession>A0A146KKD1</accession>
<dbReference type="Pfam" id="PF13639">
    <property type="entry name" value="zf-RING_2"/>
    <property type="match status" value="1"/>
</dbReference>
<evidence type="ECO:0000259" key="7">
    <source>
        <dbReference type="PROSITE" id="PS51270"/>
    </source>
</evidence>
<dbReference type="SUPFAM" id="SSF161245">
    <property type="entry name" value="Zinc hairpin stack"/>
    <property type="match status" value="1"/>
</dbReference>
<evidence type="ECO:0000259" key="6">
    <source>
        <dbReference type="PROSITE" id="PS51266"/>
    </source>
</evidence>
<sequence>IITATIMDSTKNKLKTYIIGANGERNGHLLKKSGEAIFPAKYYNKDLSVPEMLQNFNNALSEGTENYTWNYQYETEDLMFVKYDTDQADGCEHFLSSVKFICDTCNKQTGCSYCHEIEQGFDQIHPLKASKIICLKCNEIQPISNVACQKCACQLYKYICQICCYASLTEEFHHCDKCQKCVMGSAKDVKHCDKCNQCIPLKEMPQHYKYCQEDDICPICQGPYDQMVMQKTHLSCSHSMHKNCLQEMRAKNRSAECPMCKCHASEVAEYRVFYQKFISQYSMSEVPPENEGKYLKIQCVNCKETGDCEFAAYKHQMGYICPRCSGINCVELFQWELTKEQFEAQLEKQKQISLANGMKVIYPLTIDFEHQMEFLLQEFYEKHKEFFDQARQRMDPEYQSLDVTPNIEIVQAYFLMDEMDDRIGMAALNLIHTRGIEGTPEVVLDKYCDFYAEVKEVRRLNIM</sequence>
<evidence type="ECO:0000256" key="1">
    <source>
        <dbReference type="ARBA" id="ARBA00022723"/>
    </source>
</evidence>
<feature type="non-terminal residue" evidence="8">
    <location>
        <position position="1"/>
    </location>
</feature>
<feature type="domain" description="CTCHY-type" evidence="7">
    <location>
        <begin position="155"/>
        <end position="215"/>
    </location>
</feature>
<evidence type="ECO:0000256" key="3">
    <source>
        <dbReference type="ARBA" id="ARBA00022833"/>
    </source>
</evidence>
<dbReference type="PROSITE" id="PS51270">
    <property type="entry name" value="ZF_CTCHY"/>
    <property type="match status" value="1"/>
</dbReference>